<organism evidence="1">
    <name type="scientific">Rhizophora mucronata</name>
    <name type="common">Asiatic mangrove</name>
    <dbReference type="NCBI Taxonomy" id="61149"/>
    <lineage>
        <taxon>Eukaryota</taxon>
        <taxon>Viridiplantae</taxon>
        <taxon>Streptophyta</taxon>
        <taxon>Embryophyta</taxon>
        <taxon>Tracheophyta</taxon>
        <taxon>Spermatophyta</taxon>
        <taxon>Magnoliopsida</taxon>
        <taxon>eudicotyledons</taxon>
        <taxon>Gunneridae</taxon>
        <taxon>Pentapetalae</taxon>
        <taxon>rosids</taxon>
        <taxon>fabids</taxon>
        <taxon>Malpighiales</taxon>
        <taxon>Rhizophoraceae</taxon>
        <taxon>Rhizophora</taxon>
    </lineage>
</organism>
<reference evidence="1" key="1">
    <citation type="submission" date="2018-02" db="EMBL/GenBank/DDBJ databases">
        <title>Rhizophora mucronata_Transcriptome.</title>
        <authorList>
            <person name="Meera S.P."/>
            <person name="Sreeshan A."/>
            <person name="Augustine A."/>
        </authorList>
    </citation>
    <scope>NUCLEOTIDE SEQUENCE</scope>
    <source>
        <tissue evidence="1">Leaf</tissue>
    </source>
</reference>
<dbReference type="AlphaFoldDB" id="A0A2P2IPN3"/>
<evidence type="ECO:0000313" key="1">
    <source>
        <dbReference type="EMBL" id="MBW83185.1"/>
    </source>
</evidence>
<dbReference type="EMBL" id="GGEC01002702">
    <property type="protein sequence ID" value="MBW83185.1"/>
    <property type="molecule type" value="Transcribed_RNA"/>
</dbReference>
<sequence>MYFQMQWFPSNNFKHSNMANKHQNTRPTPYFFHKFGLGLNSLEYVKKQNFRNERKLAQIKGKLCVLVIQLTAKGHLAMLSQLLATQTSASLASNNFRQNNATFSYFQRKEKESPCKRQMPSTKI</sequence>
<accession>A0A2P2IPN3</accession>
<proteinExistence type="predicted"/>
<name>A0A2P2IPN3_RHIMU</name>
<protein>
    <submittedName>
        <fullName evidence="1">Uncharacterized protein</fullName>
    </submittedName>
</protein>